<dbReference type="EMBL" id="JBHLSV010000008">
    <property type="protein sequence ID" value="MFC0673969.1"/>
    <property type="molecule type" value="Genomic_DNA"/>
</dbReference>
<dbReference type="InterPro" id="IPR000089">
    <property type="entry name" value="Biotin_lipoyl"/>
</dbReference>
<evidence type="ECO:0000259" key="9">
    <source>
        <dbReference type="PROSITE" id="PS51826"/>
    </source>
</evidence>
<dbReference type="Pfam" id="PF00198">
    <property type="entry name" value="2-oxoacid_dh"/>
    <property type="match status" value="1"/>
</dbReference>
<dbReference type="InterPro" id="IPR011053">
    <property type="entry name" value="Single_hybrid_motif"/>
</dbReference>
<keyword evidence="3 6" id="KW-0808">Transferase</keyword>
<evidence type="ECO:0000256" key="7">
    <source>
        <dbReference type="SAM" id="MobiDB-lite"/>
    </source>
</evidence>
<comment type="cofactor">
    <cofactor evidence="1 6">
        <name>(R)-lipoate</name>
        <dbReference type="ChEBI" id="CHEBI:83088"/>
    </cofactor>
</comment>
<dbReference type="PROSITE" id="PS51826">
    <property type="entry name" value="PSBD"/>
    <property type="match status" value="1"/>
</dbReference>
<comment type="similarity">
    <text evidence="2 6">Belongs to the 2-oxoacid dehydrogenase family.</text>
</comment>
<keyword evidence="5 6" id="KW-0012">Acyltransferase</keyword>
<protein>
    <recommendedName>
        <fullName evidence="6">Dihydrolipoamide acetyltransferase component of pyruvate dehydrogenase complex</fullName>
        <ecNumber evidence="6">2.3.1.-</ecNumber>
    </recommendedName>
</protein>
<gene>
    <name evidence="10" type="ORF">ACFFF6_08365</name>
</gene>
<dbReference type="SUPFAM" id="SSF52777">
    <property type="entry name" value="CoA-dependent acyltransferases"/>
    <property type="match status" value="1"/>
</dbReference>
<dbReference type="InterPro" id="IPR003016">
    <property type="entry name" value="2-oxoA_DH_lipoyl-BS"/>
</dbReference>
<dbReference type="Gene3D" id="2.40.50.100">
    <property type="match status" value="1"/>
</dbReference>
<feature type="domain" description="Lipoyl-binding" evidence="8">
    <location>
        <begin position="4"/>
        <end position="79"/>
    </location>
</feature>
<evidence type="ECO:0000256" key="2">
    <source>
        <dbReference type="ARBA" id="ARBA00007317"/>
    </source>
</evidence>
<evidence type="ECO:0000256" key="6">
    <source>
        <dbReference type="RuleBase" id="RU003423"/>
    </source>
</evidence>
<accession>A0ABV6RAF7</accession>
<dbReference type="CDD" id="cd06849">
    <property type="entry name" value="lipoyl_domain"/>
    <property type="match status" value="1"/>
</dbReference>
<dbReference type="SUPFAM" id="SSF51230">
    <property type="entry name" value="Single hybrid motif"/>
    <property type="match status" value="1"/>
</dbReference>
<dbReference type="PROSITE" id="PS50968">
    <property type="entry name" value="BIOTINYL_LIPOYL"/>
    <property type="match status" value="1"/>
</dbReference>
<organism evidence="10 11">
    <name type="scientific">Brachybacterium hainanense</name>
    <dbReference type="NCBI Taxonomy" id="1541174"/>
    <lineage>
        <taxon>Bacteria</taxon>
        <taxon>Bacillati</taxon>
        <taxon>Actinomycetota</taxon>
        <taxon>Actinomycetes</taxon>
        <taxon>Micrococcales</taxon>
        <taxon>Dermabacteraceae</taxon>
        <taxon>Brachybacterium</taxon>
    </lineage>
</organism>
<dbReference type="SUPFAM" id="SSF47005">
    <property type="entry name" value="Peripheral subunit-binding domain of 2-oxo acid dehydrogenase complex"/>
    <property type="match status" value="1"/>
</dbReference>
<feature type="compositionally biased region" description="Pro residues" evidence="7">
    <location>
        <begin position="117"/>
        <end position="128"/>
    </location>
</feature>
<dbReference type="Gene3D" id="3.30.559.10">
    <property type="entry name" value="Chloramphenicol acetyltransferase-like domain"/>
    <property type="match status" value="1"/>
</dbReference>
<evidence type="ECO:0000256" key="3">
    <source>
        <dbReference type="ARBA" id="ARBA00022679"/>
    </source>
</evidence>
<evidence type="ECO:0000313" key="11">
    <source>
        <dbReference type="Proteomes" id="UP001589793"/>
    </source>
</evidence>
<dbReference type="InterPro" id="IPR050743">
    <property type="entry name" value="2-oxoacid_DH_E2_comp"/>
</dbReference>
<keyword evidence="11" id="KW-1185">Reference proteome</keyword>
<dbReference type="InterPro" id="IPR001078">
    <property type="entry name" value="2-oxoacid_DH_actylTfrase"/>
</dbReference>
<dbReference type="PANTHER" id="PTHR43178:SF5">
    <property type="entry name" value="LIPOAMIDE ACYLTRANSFERASE COMPONENT OF BRANCHED-CHAIN ALPHA-KETO ACID DEHYDROGENASE COMPLEX, MITOCHONDRIAL"/>
    <property type="match status" value="1"/>
</dbReference>
<proteinExistence type="inferred from homology"/>
<comment type="caution">
    <text evidence="10">The sequence shown here is derived from an EMBL/GenBank/DDBJ whole genome shotgun (WGS) entry which is preliminary data.</text>
</comment>
<dbReference type="RefSeq" id="WP_376979904.1">
    <property type="nucleotide sequence ID" value="NZ_JBHLSV010000008.1"/>
</dbReference>
<feature type="compositionally biased region" description="Low complexity" evidence="7">
    <location>
        <begin position="90"/>
        <end position="116"/>
    </location>
</feature>
<feature type="region of interest" description="Disordered" evidence="7">
    <location>
        <begin position="74"/>
        <end position="171"/>
    </location>
</feature>
<name>A0ABV6RAF7_9MICO</name>
<feature type="domain" description="Peripheral subunit-binding (PSBD)" evidence="9">
    <location>
        <begin position="176"/>
        <end position="213"/>
    </location>
</feature>
<dbReference type="GO" id="GO:0016746">
    <property type="term" value="F:acyltransferase activity"/>
    <property type="evidence" value="ECO:0007669"/>
    <property type="project" value="UniProtKB-KW"/>
</dbReference>
<dbReference type="Proteomes" id="UP001589793">
    <property type="component" value="Unassembled WGS sequence"/>
</dbReference>
<dbReference type="Pfam" id="PF00364">
    <property type="entry name" value="Biotin_lipoyl"/>
    <property type="match status" value="1"/>
</dbReference>
<dbReference type="Pfam" id="PF02817">
    <property type="entry name" value="E3_binding"/>
    <property type="match status" value="1"/>
</dbReference>
<dbReference type="PANTHER" id="PTHR43178">
    <property type="entry name" value="DIHYDROLIPOAMIDE ACETYLTRANSFERASE COMPONENT OF PYRUVATE DEHYDROGENASE COMPLEX"/>
    <property type="match status" value="1"/>
</dbReference>
<evidence type="ECO:0000256" key="4">
    <source>
        <dbReference type="ARBA" id="ARBA00022823"/>
    </source>
</evidence>
<dbReference type="PROSITE" id="PS00189">
    <property type="entry name" value="LIPOYL"/>
    <property type="match status" value="1"/>
</dbReference>
<evidence type="ECO:0000256" key="1">
    <source>
        <dbReference type="ARBA" id="ARBA00001938"/>
    </source>
</evidence>
<evidence type="ECO:0000313" key="10">
    <source>
        <dbReference type="EMBL" id="MFC0673969.1"/>
    </source>
</evidence>
<keyword evidence="4 6" id="KW-0450">Lipoyl</keyword>
<dbReference type="InterPro" id="IPR004167">
    <property type="entry name" value="PSBD"/>
</dbReference>
<dbReference type="EC" id="2.3.1.-" evidence="6"/>
<evidence type="ECO:0000259" key="8">
    <source>
        <dbReference type="PROSITE" id="PS50968"/>
    </source>
</evidence>
<dbReference type="Gene3D" id="4.10.320.10">
    <property type="entry name" value="E3-binding domain"/>
    <property type="match status" value="1"/>
</dbReference>
<reference evidence="10 11" key="1">
    <citation type="submission" date="2024-09" db="EMBL/GenBank/DDBJ databases">
        <authorList>
            <person name="Sun Q."/>
            <person name="Mori K."/>
        </authorList>
    </citation>
    <scope>NUCLEOTIDE SEQUENCE [LARGE SCALE GENOMIC DNA]</scope>
    <source>
        <strain evidence="10 11">CICC 10874</strain>
    </source>
</reference>
<evidence type="ECO:0000256" key="5">
    <source>
        <dbReference type="ARBA" id="ARBA00023315"/>
    </source>
</evidence>
<feature type="region of interest" description="Disordered" evidence="7">
    <location>
        <begin position="231"/>
        <end position="264"/>
    </location>
</feature>
<sequence>MTTLVLITLTDPGEGLTEAEIIDVKVKVGDSIAINDPVIEVETAKSAVELPSHVAGTVTRILVAVGDEVPVGAPLIEVDTDGGPAPDGPAPASEAAGATVPAEAPGSPARSASAPPAAEPSPAEPSPAEPSAAAPARGEDEPKMLVGYGASSTPQRRRRRQVQPAADTQVPIDRILAKPPVRKLARDLGIALADVFATGPDGTVTREDVLAAQQRAIGGDVVHGHDGDYFPDESPQAPEHLAGAMKSSSSQPFSGVTSDERTTRVPIRSVRKRTAEAMVSSAFTAPHVTVFNEIDMTATMALVTRLRASREWADVKISPLVVVAKALLVAIRRNPEVNASWDEAAQEIVYKHFVNLGIAAATPRGLIVPNIKDAHLLTLRELAVGINDLAKTARAGRTPLSATREGTITITNFGVFGIDSGTPILNPGESVILGMGAVKEKPWVVGGQIVPRQVAQLALSFDHRLIDGALGAELLRDVSAVLEQPELGLVWG</sequence>
<dbReference type="InterPro" id="IPR023213">
    <property type="entry name" value="CAT-like_dom_sf"/>
</dbReference>
<dbReference type="InterPro" id="IPR036625">
    <property type="entry name" value="E3-bd_dom_sf"/>
</dbReference>
<feature type="compositionally biased region" description="Polar residues" evidence="7">
    <location>
        <begin position="246"/>
        <end position="257"/>
    </location>
</feature>